<keyword evidence="8" id="KW-0378">Hydrolase</keyword>
<evidence type="ECO:0000256" key="14">
    <source>
        <dbReference type="ARBA" id="ARBA00023295"/>
    </source>
</evidence>
<dbReference type="InterPro" id="IPR000490">
    <property type="entry name" value="Glyco_hydro_17"/>
</dbReference>
<feature type="transmembrane region" description="Helical" evidence="17">
    <location>
        <begin position="36"/>
        <end position="57"/>
    </location>
</feature>
<evidence type="ECO:0000256" key="4">
    <source>
        <dbReference type="ARBA" id="ARBA00012780"/>
    </source>
</evidence>
<dbReference type="FunFam" id="1.20.58.1040:FF:000002">
    <property type="entry name" value="Glucan endo-1,3-beta-glucosidase 8"/>
    <property type="match status" value="1"/>
</dbReference>
<evidence type="ECO:0000256" key="6">
    <source>
        <dbReference type="ARBA" id="ARBA00022622"/>
    </source>
</evidence>
<feature type="region of interest" description="Disordered" evidence="16">
    <location>
        <begin position="1"/>
        <end position="27"/>
    </location>
</feature>
<keyword evidence="5" id="KW-1003">Cell membrane</keyword>
<keyword evidence="17" id="KW-0812">Transmembrane</keyword>
<dbReference type="PANTHER" id="PTHR32227">
    <property type="entry name" value="GLUCAN ENDO-1,3-BETA-GLUCOSIDASE BG1-RELATED-RELATED"/>
    <property type="match status" value="1"/>
</dbReference>
<keyword evidence="13" id="KW-0449">Lipoprotein</keyword>
<evidence type="ECO:0000256" key="9">
    <source>
        <dbReference type="ARBA" id="ARBA00022821"/>
    </source>
</evidence>
<dbReference type="FunFam" id="3.20.20.80:FF:000008">
    <property type="entry name" value="Glucan endo-1,3-beta-glucosidase 5"/>
    <property type="match status" value="1"/>
</dbReference>
<evidence type="ECO:0000256" key="13">
    <source>
        <dbReference type="ARBA" id="ARBA00023288"/>
    </source>
</evidence>
<keyword evidence="6" id="KW-0336">GPI-anchor</keyword>
<dbReference type="KEGG" id="pda:103717479"/>
<reference evidence="19" key="1">
    <citation type="journal article" date="2019" name="Nat. Commun.">
        <title>Genome-wide association mapping of date palm fruit traits.</title>
        <authorList>
            <person name="Hazzouri K.M."/>
            <person name="Gros-Balthazard M."/>
            <person name="Flowers J.M."/>
            <person name="Copetti D."/>
            <person name="Lemansour A."/>
            <person name="Lebrun M."/>
            <person name="Masmoudi K."/>
            <person name="Ferrand S."/>
            <person name="Dhar M.I."/>
            <person name="Fresquez Z.A."/>
            <person name="Rosas U."/>
            <person name="Zhang J."/>
            <person name="Talag J."/>
            <person name="Lee S."/>
            <person name="Kudrna D."/>
            <person name="Powell R.F."/>
            <person name="Leitch I.J."/>
            <person name="Krueger R.R."/>
            <person name="Wing R.A."/>
            <person name="Amiri K.M.A."/>
            <person name="Purugganan M.D."/>
        </authorList>
    </citation>
    <scope>NUCLEOTIDE SEQUENCE [LARGE SCALE GENOMIC DNA]</scope>
    <source>
        <strain evidence="19">cv. Khalas</strain>
    </source>
</reference>
<protein>
    <recommendedName>
        <fullName evidence="4">glucan endo-1,3-beta-D-glucosidase</fullName>
        <ecNumber evidence="4">3.2.1.39</ecNumber>
    </recommendedName>
</protein>
<keyword evidence="7" id="KW-0732">Signal</keyword>
<dbReference type="Proteomes" id="UP000228380">
    <property type="component" value="Chromosome 3"/>
</dbReference>
<proteinExistence type="inferred from homology"/>
<dbReference type="GO" id="GO:0006952">
    <property type="term" value="P:defense response"/>
    <property type="evidence" value="ECO:0007669"/>
    <property type="project" value="UniProtKB-KW"/>
</dbReference>
<dbReference type="Pfam" id="PF00332">
    <property type="entry name" value="Glyco_hydro_17"/>
    <property type="match status" value="1"/>
</dbReference>
<reference evidence="20" key="2">
    <citation type="submission" date="2025-08" db="UniProtKB">
        <authorList>
            <consortium name="RefSeq"/>
        </authorList>
    </citation>
    <scope>IDENTIFICATION</scope>
    <source>
        <tissue evidence="20">Young leaves</tissue>
    </source>
</reference>
<dbReference type="EC" id="3.2.1.39" evidence="4"/>
<dbReference type="GO" id="GO:0098552">
    <property type="term" value="C:side of membrane"/>
    <property type="evidence" value="ECO:0007669"/>
    <property type="project" value="UniProtKB-KW"/>
</dbReference>
<dbReference type="InterPro" id="IPR012946">
    <property type="entry name" value="X8"/>
</dbReference>
<comment type="subcellular location">
    <subcellularLocation>
        <location evidence="2">Cell membrane</location>
        <topology evidence="2">Lipid-anchor</topology>
        <topology evidence="2">GPI-anchor</topology>
    </subcellularLocation>
</comment>
<keyword evidence="19" id="KW-1185">Reference proteome</keyword>
<evidence type="ECO:0000256" key="12">
    <source>
        <dbReference type="ARBA" id="ARBA00023180"/>
    </source>
</evidence>
<sequence>MSPEKHKALLDKKQRLEGKREGRDERKRMRSNYRSVIVVPLLLSWGAMAMALGVNWGTSSSSHPLPPSTVVPGLLKANNITRVKLSGSDPDVMESLSGSGIQVTVGIPNEMLRALSSSKKAAASWVHDNVTRYFPTTSGVGGGGVRIEYIAVGDEPFLSSYGQQFQHFVVGAATNIQLALTAAKLADKVKIIVPCSSDAYQSDMNLPSKGHFRPDLIKTMAELLSFLTKHGSPFVVDINPFLTLQQNKNLSLNYFLFQSKSHAVTDGHNKYKNYFDASIDTLLSSLSRVGFDDMDIMVGRIGWPTDGAVNATPVVAQTFMQGLVDHLKSKAGTPLRPKRPSRETYIFSLLDEDQRGITTGNYERHWGIFTFDGQAKYNVDLGQGSKNLVDAHNVEYLASKWCVVNNNKDLSNASASAADACSSADCTALSPGGSCFGISWPGNVSYAFNSYYQQHDQSADGCDFGGLGLITTVDPSVDDCRFTIALRTSFSASVYEKLGLWWTIVVGACVCSYLLGFA</sequence>
<dbReference type="SUPFAM" id="SSF51445">
    <property type="entry name" value="(Trans)glycosidases"/>
    <property type="match status" value="1"/>
</dbReference>
<dbReference type="RefSeq" id="XP_008804107.3">
    <property type="nucleotide sequence ID" value="XM_008805885.4"/>
</dbReference>
<feature type="domain" description="X8" evidence="18">
    <location>
        <begin position="400"/>
        <end position="482"/>
    </location>
</feature>
<evidence type="ECO:0000256" key="7">
    <source>
        <dbReference type="ARBA" id="ARBA00022729"/>
    </source>
</evidence>
<keyword evidence="10 17" id="KW-0472">Membrane</keyword>
<dbReference type="GO" id="GO:0042973">
    <property type="term" value="F:glucan endo-1,3-beta-D-glucosidase activity"/>
    <property type="evidence" value="ECO:0007669"/>
    <property type="project" value="UniProtKB-EC"/>
</dbReference>
<dbReference type="Gene3D" id="1.20.58.1040">
    <property type="match status" value="1"/>
</dbReference>
<keyword evidence="17" id="KW-1133">Transmembrane helix</keyword>
<dbReference type="GO" id="GO:0005886">
    <property type="term" value="C:plasma membrane"/>
    <property type="evidence" value="ECO:0007669"/>
    <property type="project" value="UniProtKB-SubCell"/>
</dbReference>
<evidence type="ECO:0000256" key="15">
    <source>
        <dbReference type="RuleBase" id="RU004335"/>
    </source>
</evidence>
<feature type="transmembrane region" description="Helical" evidence="17">
    <location>
        <begin position="499"/>
        <end position="517"/>
    </location>
</feature>
<evidence type="ECO:0000256" key="1">
    <source>
        <dbReference type="ARBA" id="ARBA00000382"/>
    </source>
</evidence>
<keyword evidence="9" id="KW-0611">Plant defense</keyword>
<evidence type="ECO:0000313" key="19">
    <source>
        <dbReference type="Proteomes" id="UP000228380"/>
    </source>
</evidence>
<evidence type="ECO:0000313" key="20">
    <source>
        <dbReference type="RefSeq" id="XP_008804107.3"/>
    </source>
</evidence>
<dbReference type="GO" id="GO:0005975">
    <property type="term" value="P:carbohydrate metabolic process"/>
    <property type="evidence" value="ECO:0007669"/>
    <property type="project" value="InterPro"/>
</dbReference>
<dbReference type="AlphaFoldDB" id="A0A8B7CQL1"/>
<evidence type="ECO:0000256" key="2">
    <source>
        <dbReference type="ARBA" id="ARBA00004609"/>
    </source>
</evidence>
<evidence type="ECO:0000256" key="16">
    <source>
        <dbReference type="SAM" id="MobiDB-lite"/>
    </source>
</evidence>
<dbReference type="OrthoDB" id="1293114at2759"/>
<keyword evidence="11" id="KW-1015">Disulfide bond</keyword>
<dbReference type="Gene3D" id="3.20.20.80">
    <property type="entry name" value="Glycosidases"/>
    <property type="match status" value="1"/>
</dbReference>
<evidence type="ECO:0000259" key="18">
    <source>
        <dbReference type="SMART" id="SM00768"/>
    </source>
</evidence>
<dbReference type="InterPro" id="IPR044965">
    <property type="entry name" value="Glyco_hydro_17_plant"/>
</dbReference>
<evidence type="ECO:0000256" key="10">
    <source>
        <dbReference type="ARBA" id="ARBA00023136"/>
    </source>
</evidence>
<evidence type="ECO:0000256" key="5">
    <source>
        <dbReference type="ARBA" id="ARBA00022475"/>
    </source>
</evidence>
<evidence type="ECO:0000256" key="17">
    <source>
        <dbReference type="SAM" id="Phobius"/>
    </source>
</evidence>
<dbReference type="InterPro" id="IPR017853">
    <property type="entry name" value="GH"/>
</dbReference>
<comment type="similarity">
    <text evidence="3 15">Belongs to the glycosyl hydrolase 17 family.</text>
</comment>
<gene>
    <name evidence="20" type="primary">LOC103717479</name>
</gene>
<comment type="catalytic activity">
    <reaction evidence="1">
        <text>Hydrolysis of (1-&gt;3)-beta-D-glucosidic linkages in (1-&gt;3)-beta-D-glucans.</text>
        <dbReference type="EC" id="3.2.1.39"/>
    </reaction>
</comment>
<dbReference type="GeneID" id="103717479"/>
<dbReference type="SMART" id="SM00768">
    <property type="entry name" value="X8"/>
    <property type="match status" value="1"/>
</dbReference>
<name>A0A8B7CQL1_PHODC</name>
<keyword evidence="12" id="KW-0325">Glycoprotein</keyword>
<evidence type="ECO:0000256" key="11">
    <source>
        <dbReference type="ARBA" id="ARBA00023157"/>
    </source>
</evidence>
<accession>A0A8B7CQL1</accession>
<dbReference type="Pfam" id="PF07983">
    <property type="entry name" value="X8"/>
    <property type="match status" value="1"/>
</dbReference>
<keyword evidence="14" id="KW-0326">Glycosidase</keyword>
<evidence type="ECO:0000256" key="3">
    <source>
        <dbReference type="ARBA" id="ARBA00008773"/>
    </source>
</evidence>
<organism evidence="19 20">
    <name type="scientific">Phoenix dactylifera</name>
    <name type="common">Date palm</name>
    <dbReference type="NCBI Taxonomy" id="42345"/>
    <lineage>
        <taxon>Eukaryota</taxon>
        <taxon>Viridiplantae</taxon>
        <taxon>Streptophyta</taxon>
        <taxon>Embryophyta</taxon>
        <taxon>Tracheophyta</taxon>
        <taxon>Spermatophyta</taxon>
        <taxon>Magnoliopsida</taxon>
        <taxon>Liliopsida</taxon>
        <taxon>Arecaceae</taxon>
        <taxon>Coryphoideae</taxon>
        <taxon>Phoeniceae</taxon>
        <taxon>Phoenix</taxon>
    </lineage>
</organism>
<evidence type="ECO:0000256" key="8">
    <source>
        <dbReference type="ARBA" id="ARBA00022801"/>
    </source>
</evidence>